<dbReference type="Pfam" id="PF02926">
    <property type="entry name" value="THUMP"/>
    <property type="match status" value="1"/>
</dbReference>
<dbReference type="InterPro" id="IPR040183">
    <property type="entry name" value="THUMPD1-like"/>
</dbReference>
<organism evidence="2">
    <name type="scientific">Phallusia mammillata</name>
    <dbReference type="NCBI Taxonomy" id="59560"/>
    <lineage>
        <taxon>Eukaryota</taxon>
        <taxon>Metazoa</taxon>
        <taxon>Chordata</taxon>
        <taxon>Tunicata</taxon>
        <taxon>Ascidiacea</taxon>
        <taxon>Phlebobranchia</taxon>
        <taxon>Ascidiidae</taxon>
        <taxon>Phallusia</taxon>
    </lineage>
</organism>
<evidence type="ECO:0000313" key="2">
    <source>
        <dbReference type="EMBL" id="CAB3266954.1"/>
    </source>
</evidence>
<gene>
    <name evidence="2" type="primary">Thumpd1</name>
</gene>
<evidence type="ECO:0000259" key="1">
    <source>
        <dbReference type="Pfam" id="PF02926"/>
    </source>
</evidence>
<dbReference type="InterPro" id="IPR004114">
    <property type="entry name" value="THUMP_dom"/>
</dbReference>
<sequence length="304" mass="35061">MGKKRKFYNGSKQDQYKRFKDGECGKISPGVTGIIVTHDRGREKLCRNDVFKVLNHFADLWYGSELKQNSEDQSTESDDENDIDSALNEEIKNIKDVNSKQKTSMQRFCSLKSGCNNIIFIKTKDLKPSELVQRIMETVYKEDELDDLPLPRHVLRMHPVAKSCKAHLIDIKAEVETYLPIVLAEILKKNEDTCKKEFAILYRGRNNDHLGMHIVVEAVCDSANLVVPEWSYNCRTDDVVLLIDVIQTVCMMSVVQNYAYHKKFNLRELCKPHAEKVVDQKQEKGIIKKKKLIKPAENTEKVDQ</sequence>
<dbReference type="AlphaFoldDB" id="A0A6F9DU40"/>
<dbReference type="EMBL" id="LR791092">
    <property type="protein sequence ID" value="CAB3266954.1"/>
    <property type="molecule type" value="mRNA"/>
</dbReference>
<dbReference type="PANTHER" id="PTHR13452:SF10">
    <property type="entry name" value="THUMP DOMAIN-CONTAINING PROTEIN 1"/>
    <property type="match status" value="1"/>
</dbReference>
<name>A0A6F9DU40_9ASCI</name>
<dbReference type="GO" id="GO:0006400">
    <property type="term" value="P:tRNA modification"/>
    <property type="evidence" value="ECO:0007669"/>
    <property type="project" value="InterPro"/>
</dbReference>
<proteinExistence type="evidence at transcript level"/>
<reference evidence="2" key="1">
    <citation type="submission" date="2020-04" db="EMBL/GenBank/DDBJ databases">
        <authorList>
            <person name="Neveu A P."/>
        </authorList>
    </citation>
    <scope>NUCLEOTIDE SEQUENCE</scope>
    <source>
        <tissue evidence="2">Whole embryo</tissue>
    </source>
</reference>
<feature type="domain" description="THUMP" evidence="1">
    <location>
        <begin position="185"/>
        <end position="255"/>
    </location>
</feature>
<dbReference type="CDD" id="cd11717">
    <property type="entry name" value="THUMP_THUMPD1_like"/>
    <property type="match status" value="1"/>
</dbReference>
<dbReference type="GO" id="GO:0003723">
    <property type="term" value="F:RNA binding"/>
    <property type="evidence" value="ECO:0007669"/>
    <property type="project" value="InterPro"/>
</dbReference>
<protein>
    <submittedName>
        <fullName evidence="2">THUMP domain-containing protein 1-like</fullName>
    </submittedName>
</protein>
<dbReference type="SUPFAM" id="SSF143437">
    <property type="entry name" value="THUMP domain-like"/>
    <property type="match status" value="1"/>
</dbReference>
<dbReference type="PANTHER" id="PTHR13452">
    <property type="entry name" value="THUMP DOMAIN CONTAINING PROTEIN 1-RELATED"/>
    <property type="match status" value="1"/>
</dbReference>
<dbReference type="Gene3D" id="3.30.2300.10">
    <property type="entry name" value="THUMP superfamily"/>
    <property type="match status" value="1"/>
</dbReference>
<accession>A0A6F9DU40</accession>